<dbReference type="PANTHER" id="PTHR13903">
    <property type="entry name" value="PIRIN-RELATED"/>
    <property type="match status" value="1"/>
</dbReference>
<dbReference type="RefSeq" id="WP_007060540.1">
    <property type="nucleotide sequence ID" value="NZ_ACVI01000021.1"/>
</dbReference>
<feature type="binding site" evidence="2">
    <location>
        <position position="62"/>
    </location>
    <ligand>
        <name>Fe cation</name>
        <dbReference type="ChEBI" id="CHEBI:24875"/>
    </ligand>
</feature>
<protein>
    <submittedName>
        <fullName evidence="6">Pirin domain protein</fullName>
    </submittedName>
</protein>
<dbReference type="GO" id="GO:0046872">
    <property type="term" value="F:metal ion binding"/>
    <property type="evidence" value="ECO:0007669"/>
    <property type="project" value="UniProtKB-KW"/>
</dbReference>
<evidence type="ECO:0000259" key="5">
    <source>
        <dbReference type="Pfam" id="PF05726"/>
    </source>
</evidence>
<dbReference type="STRING" id="536227.Ccar_22290"/>
<evidence type="ECO:0000313" key="7">
    <source>
        <dbReference type="Proteomes" id="UP000004198"/>
    </source>
</evidence>
<dbReference type="Gene3D" id="2.60.120.10">
    <property type="entry name" value="Jelly Rolls"/>
    <property type="match status" value="2"/>
</dbReference>
<dbReference type="InterPro" id="IPR011051">
    <property type="entry name" value="RmlC_Cupin_sf"/>
</dbReference>
<keyword evidence="2" id="KW-0479">Metal-binding</keyword>
<dbReference type="InterPro" id="IPR003829">
    <property type="entry name" value="Pirin_N_dom"/>
</dbReference>
<dbReference type="PATRIC" id="fig|536227.13.peg.4611"/>
<feature type="domain" description="Pirin C-terminal" evidence="5">
    <location>
        <begin position="175"/>
        <end position="283"/>
    </location>
</feature>
<dbReference type="CDD" id="cd02909">
    <property type="entry name" value="cupin_pirin_N"/>
    <property type="match status" value="1"/>
</dbReference>
<feature type="binding site" evidence="2">
    <location>
        <position position="106"/>
    </location>
    <ligand>
        <name>Fe cation</name>
        <dbReference type="ChEBI" id="CHEBI:24875"/>
    </ligand>
</feature>
<keyword evidence="7" id="KW-1185">Reference proteome</keyword>
<name>C6PS88_9CLOT</name>
<dbReference type="Proteomes" id="UP000004198">
    <property type="component" value="Unassembled WGS sequence"/>
</dbReference>
<organism evidence="6 7">
    <name type="scientific">Clostridium carboxidivorans P7</name>
    <dbReference type="NCBI Taxonomy" id="536227"/>
    <lineage>
        <taxon>Bacteria</taxon>
        <taxon>Bacillati</taxon>
        <taxon>Bacillota</taxon>
        <taxon>Clostridia</taxon>
        <taxon>Eubacteriales</taxon>
        <taxon>Clostridiaceae</taxon>
        <taxon>Clostridium</taxon>
    </lineage>
</organism>
<dbReference type="eggNOG" id="COG1741">
    <property type="taxonomic scope" value="Bacteria"/>
</dbReference>
<dbReference type="OrthoDB" id="321327at2"/>
<accession>C6PS88</accession>
<comment type="caution">
    <text evidence="6">The sequence shown here is derived from an EMBL/GenBank/DDBJ whole genome shotgun (WGS) entry which is preliminary data.</text>
</comment>
<evidence type="ECO:0000313" key="6">
    <source>
        <dbReference type="EMBL" id="EET87885.1"/>
    </source>
</evidence>
<reference evidence="6 7" key="1">
    <citation type="submission" date="2009-06" db="EMBL/GenBank/DDBJ databases">
        <title>The draft genome of Clostridium carboxidivorans P7.</title>
        <authorList>
            <consortium name="US DOE Joint Genome Institute (JGI-PGF)"/>
            <person name="Lucas S."/>
            <person name="Copeland A."/>
            <person name="Lapidus A."/>
            <person name="Glavina del Rio T."/>
            <person name="Tice H."/>
            <person name="Bruce D."/>
            <person name="Goodwin L."/>
            <person name="Pitluck S."/>
            <person name="Larimer F."/>
            <person name="Land M.L."/>
            <person name="Hauser L."/>
            <person name="Hemme C.L."/>
        </authorList>
    </citation>
    <scope>NUCLEOTIDE SEQUENCE [LARGE SCALE GENOMIC DNA]</scope>
    <source>
        <strain evidence="6 7">P7</strain>
    </source>
</reference>
<dbReference type="PANTHER" id="PTHR13903:SF8">
    <property type="entry name" value="PIRIN"/>
    <property type="match status" value="1"/>
</dbReference>
<feature type="binding site" evidence="2">
    <location>
        <position position="60"/>
    </location>
    <ligand>
        <name>Fe cation</name>
        <dbReference type="ChEBI" id="CHEBI:24875"/>
    </ligand>
</feature>
<proteinExistence type="inferred from homology"/>
<dbReference type="EMBL" id="ACVI01000021">
    <property type="protein sequence ID" value="EET87885.1"/>
    <property type="molecule type" value="Genomic_DNA"/>
</dbReference>
<evidence type="ECO:0000256" key="1">
    <source>
        <dbReference type="ARBA" id="ARBA00008416"/>
    </source>
</evidence>
<dbReference type="PIRSF" id="PIRSF006232">
    <property type="entry name" value="Pirin"/>
    <property type="match status" value="1"/>
</dbReference>
<sequence>MDTLRKVIKITKGQPAVDGAGVKLVRVIGYNDTKDYDPFLMLDAFDSDKSEDYIKGFPWHPHRGIETITYLINGNIEHGDSLGNSGSILDGECQWMTAGSGIIHQEMPKASRRMLGAQLWLNLPAKDKMTEPSYGDIKAENIPVINENGTKVHIIAGDYQGHKGAFEGKYIKATYLDVELPANQEWNFINDAENTLFVYIFTGKAIFDPDKSIENPKDLVDEKQAVLFSHDDKFWIKAANQGVRFILLSAKPLKESIAWGGPIVMNTKEELNSAFLELDNNTFIKKNSIEKL</sequence>
<dbReference type="Pfam" id="PF05726">
    <property type="entry name" value="Pirin_C"/>
    <property type="match status" value="1"/>
</dbReference>
<gene>
    <name evidence="6" type="ORF">CcarbDRAFT_1655</name>
</gene>
<dbReference type="SUPFAM" id="SSF51182">
    <property type="entry name" value="RmlC-like cupins"/>
    <property type="match status" value="1"/>
</dbReference>
<evidence type="ECO:0000259" key="4">
    <source>
        <dbReference type="Pfam" id="PF02678"/>
    </source>
</evidence>
<dbReference type="KEGG" id="cck:Ccar_22290"/>
<comment type="cofactor">
    <cofactor evidence="2">
        <name>Fe cation</name>
        <dbReference type="ChEBI" id="CHEBI:24875"/>
    </cofactor>
    <text evidence="2">Binds 1 Fe cation per subunit.</text>
</comment>
<dbReference type="InterPro" id="IPR008778">
    <property type="entry name" value="Pirin_C_dom"/>
</dbReference>
<dbReference type="Pfam" id="PF02678">
    <property type="entry name" value="Pirin"/>
    <property type="match status" value="1"/>
</dbReference>
<dbReference type="CDD" id="cd02247">
    <property type="entry name" value="cupin_pirin_C"/>
    <property type="match status" value="1"/>
</dbReference>
<evidence type="ECO:0000256" key="3">
    <source>
        <dbReference type="RuleBase" id="RU003457"/>
    </source>
</evidence>
<dbReference type="InterPro" id="IPR014710">
    <property type="entry name" value="RmlC-like_jellyroll"/>
</dbReference>
<dbReference type="AlphaFoldDB" id="C6PS88"/>
<feature type="domain" description="Pirin N-terminal" evidence="4">
    <location>
        <begin position="23"/>
        <end position="121"/>
    </location>
</feature>
<evidence type="ECO:0000256" key="2">
    <source>
        <dbReference type="PIRSR" id="PIRSR006232-1"/>
    </source>
</evidence>
<keyword evidence="2" id="KW-0408">Iron</keyword>
<dbReference type="InterPro" id="IPR012093">
    <property type="entry name" value="Pirin"/>
</dbReference>
<comment type="similarity">
    <text evidence="1 3">Belongs to the pirin family.</text>
</comment>
<feature type="binding site" evidence="2">
    <location>
        <position position="104"/>
    </location>
    <ligand>
        <name>Fe cation</name>
        <dbReference type="ChEBI" id="CHEBI:24875"/>
    </ligand>
</feature>